<sequence length="269" mass="29471">MPQFFLNKRLIILLISIIVLVALVGFSLRDRENASWPEQFVKDVVGFGENIVAKPTSFVSGVFGGVADLKNTYTENQHLKERLEELAQLESEVADLKKENKDLKENLDIADSLRDYDPVNASVISRNPTNWNDQIEIDKGSSDGVKPDMAVTTPNGLIGKVTTTGAKSATVELLTSSDVKNRVSAKVQGSENAYGIINGYDSDTKLLELKQLPYDMKFKKGQKVVTSGLGGKFPAGIFIGTIEKVETDKMGLSQTAYIKSGADIYDLLF</sequence>
<dbReference type="AlphaFoldDB" id="E3ZQT3"/>
<comment type="function">
    <text evidence="5">Involved in formation and maintenance of cell shape.</text>
</comment>
<dbReference type="InterPro" id="IPR055342">
    <property type="entry name" value="MreC_beta-barrel_core"/>
</dbReference>
<dbReference type="OrthoDB" id="9792313at2"/>
<evidence type="ECO:0000259" key="7">
    <source>
        <dbReference type="Pfam" id="PF04085"/>
    </source>
</evidence>
<dbReference type="GO" id="GO:0008360">
    <property type="term" value="P:regulation of cell shape"/>
    <property type="evidence" value="ECO:0007669"/>
    <property type="project" value="UniProtKB-KW"/>
</dbReference>
<dbReference type="Proteomes" id="UP000004302">
    <property type="component" value="Chromosome"/>
</dbReference>
<keyword evidence="6" id="KW-0175">Coiled coil</keyword>
<name>E3ZQT3_LISSE</name>
<organism evidence="8">
    <name type="scientific">Listeria seeligeri FSL N1-067</name>
    <dbReference type="NCBI Taxonomy" id="702453"/>
    <lineage>
        <taxon>Bacteria</taxon>
        <taxon>Bacillati</taxon>
        <taxon>Bacillota</taxon>
        <taxon>Bacilli</taxon>
        <taxon>Bacillales</taxon>
        <taxon>Listeriaceae</taxon>
        <taxon>Listeria</taxon>
    </lineage>
</organism>
<keyword evidence="3 5" id="KW-0133">Cell shape</keyword>
<dbReference type="PATRIC" id="fig|702453.3.peg.1508"/>
<reference evidence="8" key="1">
    <citation type="journal article" date="2010" name="Microbiol. Resour. Announc.">
        <title>Comparative genomics of the bacterial genus Listeria: Genome evolution is characterized by limited gene acquisition and limited gene loss.</title>
        <authorList>
            <person name="den Bakker H.C."/>
            <person name="Cummings C.A."/>
            <person name="Ferreira V."/>
            <person name="Vatta P."/>
            <person name="Orsi R.H."/>
            <person name="Degoricija L."/>
            <person name="Barker M."/>
            <person name="Petrauskene O."/>
            <person name="Furtado M.R."/>
            <person name="Wiedmann M."/>
        </authorList>
    </citation>
    <scope>NUCLEOTIDE SEQUENCE [LARGE SCALE GENOMIC DNA]</scope>
    <source>
        <strain evidence="8">FSL N1-067</strain>
    </source>
</reference>
<evidence type="ECO:0000256" key="2">
    <source>
        <dbReference type="ARBA" id="ARBA00013855"/>
    </source>
</evidence>
<dbReference type="Pfam" id="PF04085">
    <property type="entry name" value="MreC"/>
    <property type="match status" value="1"/>
</dbReference>
<evidence type="ECO:0000256" key="1">
    <source>
        <dbReference type="ARBA" id="ARBA00009369"/>
    </source>
</evidence>
<dbReference type="Gene3D" id="2.40.10.350">
    <property type="entry name" value="Rod shape-determining protein MreC, domain 2"/>
    <property type="match status" value="1"/>
</dbReference>
<dbReference type="PANTHER" id="PTHR34138">
    <property type="entry name" value="CELL SHAPE-DETERMINING PROTEIN MREC"/>
    <property type="match status" value="1"/>
</dbReference>
<feature type="coiled-coil region" evidence="6">
    <location>
        <begin position="66"/>
        <end position="113"/>
    </location>
</feature>
<dbReference type="InterPro" id="IPR007221">
    <property type="entry name" value="MreC"/>
</dbReference>
<protein>
    <recommendedName>
        <fullName evidence="2 5">Cell shape-determining protein MreC</fullName>
    </recommendedName>
    <alternativeName>
        <fullName evidence="4 5">Cell shape protein MreC</fullName>
    </alternativeName>
</protein>
<dbReference type="RefSeq" id="WP_003747863.1">
    <property type="nucleotide sequence ID" value="NZ_CM001051.1"/>
</dbReference>
<dbReference type="EMBL" id="ADXJ01000687">
    <property type="protein sequence ID" value="EFS00014.1"/>
    <property type="molecule type" value="Genomic_DNA"/>
</dbReference>
<dbReference type="Gene3D" id="2.40.10.340">
    <property type="entry name" value="Rod shape-determining protein MreC, domain 1"/>
    <property type="match status" value="1"/>
</dbReference>
<dbReference type="NCBIfam" id="TIGR00219">
    <property type="entry name" value="mreC"/>
    <property type="match status" value="1"/>
</dbReference>
<dbReference type="GO" id="GO:0005886">
    <property type="term" value="C:plasma membrane"/>
    <property type="evidence" value="ECO:0007669"/>
    <property type="project" value="TreeGrafter"/>
</dbReference>
<evidence type="ECO:0000256" key="3">
    <source>
        <dbReference type="ARBA" id="ARBA00022960"/>
    </source>
</evidence>
<dbReference type="PANTHER" id="PTHR34138:SF1">
    <property type="entry name" value="CELL SHAPE-DETERMINING PROTEIN MREC"/>
    <property type="match status" value="1"/>
</dbReference>
<comment type="caution">
    <text evidence="8">The sequence shown here is derived from an EMBL/GenBank/DDBJ whole genome shotgun (WGS) entry which is preliminary data.</text>
</comment>
<gene>
    <name evidence="8" type="ORF">NT03LS_1836</name>
</gene>
<evidence type="ECO:0000313" key="8">
    <source>
        <dbReference type="EMBL" id="EFS00014.1"/>
    </source>
</evidence>
<accession>E3ZQT3</accession>
<dbReference type="HOGENOM" id="CLU_042663_1_1_9"/>
<proteinExistence type="inferred from homology"/>
<evidence type="ECO:0000256" key="4">
    <source>
        <dbReference type="ARBA" id="ARBA00032089"/>
    </source>
</evidence>
<comment type="similarity">
    <text evidence="1 5">Belongs to the MreC family.</text>
</comment>
<feature type="domain" description="Rod shape-determining protein MreC beta-barrel core" evidence="7">
    <location>
        <begin position="123"/>
        <end position="267"/>
    </location>
</feature>
<dbReference type="PIRSF" id="PIRSF038471">
    <property type="entry name" value="MreC"/>
    <property type="match status" value="1"/>
</dbReference>
<evidence type="ECO:0000256" key="6">
    <source>
        <dbReference type="SAM" id="Coils"/>
    </source>
</evidence>
<dbReference type="InterPro" id="IPR042175">
    <property type="entry name" value="Cell/Rod_MreC_2"/>
</dbReference>
<evidence type="ECO:0000256" key="5">
    <source>
        <dbReference type="PIRNR" id="PIRNR038471"/>
    </source>
</evidence>
<dbReference type="Gene3D" id="1.20.5.490">
    <property type="entry name" value="Single helix bin"/>
    <property type="match status" value="1"/>
</dbReference>
<dbReference type="InterPro" id="IPR042177">
    <property type="entry name" value="Cell/Rod_1"/>
</dbReference>